<evidence type="ECO:0000313" key="3">
    <source>
        <dbReference type="Proteomes" id="UP000803884"/>
    </source>
</evidence>
<dbReference type="EMBL" id="JAAQHG020000043">
    <property type="protein sequence ID" value="KAL1582814.1"/>
    <property type="molecule type" value="Genomic_DNA"/>
</dbReference>
<accession>A0AB34KIH5</accession>
<feature type="region of interest" description="Disordered" evidence="1">
    <location>
        <begin position="8"/>
        <end position="31"/>
    </location>
</feature>
<keyword evidence="3" id="KW-1185">Reference proteome</keyword>
<evidence type="ECO:0000313" key="2">
    <source>
        <dbReference type="EMBL" id="KAL1582814.1"/>
    </source>
</evidence>
<feature type="compositionally biased region" description="Low complexity" evidence="1">
    <location>
        <begin position="369"/>
        <end position="382"/>
    </location>
</feature>
<proteinExistence type="predicted"/>
<organism evidence="2 3">
    <name type="scientific">Cladosporium halotolerans</name>
    <dbReference type="NCBI Taxonomy" id="1052096"/>
    <lineage>
        <taxon>Eukaryota</taxon>
        <taxon>Fungi</taxon>
        <taxon>Dikarya</taxon>
        <taxon>Ascomycota</taxon>
        <taxon>Pezizomycotina</taxon>
        <taxon>Dothideomycetes</taxon>
        <taxon>Dothideomycetidae</taxon>
        <taxon>Cladosporiales</taxon>
        <taxon>Cladosporiaceae</taxon>
        <taxon>Cladosporium</taxon>
    </lineage>
</organism>
<evidence type="ECO:0000256" key="1">
    <source>
        <dbReference type="SAM" id="MobiDB-lite"/>
    </source>
</evidence>
<dbReference type="Proteomes" id="UP000803884">
    <property type="component" value="Unassembled WGS sequence"/>
</dbReference>
<dbReference type="AlphaFoldDB" id="A0AB34KIH5"/>
<dbReference type="InterPro" id="IPR011011">
    <property type="entry name" value="Znf_FYVE_PHD"/>
</dbReference>
<sequence>MVRLLCLDDEDTPDPEASHQPPPAVITDDGRPNPNINGFSAALSCYPIVSQLACLLDLNSLHDLSRTCRQFRANLLQYRTMLKALTLRCANERPDPVTSLGEAFHNTFTTWMGRRSDHKVDRFTTGKVGPCARDMVGECRKCSKIVCRNCIAKPPHPRDLKGRHRRLCKTCMKAPLNRLTSVTPNDFEPNMHSDSFTHSAFARTPCICTDNVWLCQPCGLASRQDDTNHQRSVNWRIRYSECGGIGAGLGEGNEGVECGRRRDCLAAEDVYREHECCAEELATDGTESPGHEYRGCSYMTQEIVGIGGQLKTKVKEKVCVGHAVKHYEDERSTGRYLSREQEGLNRSWCSWCARVIPGKKDLEHPAGRSTESVNSSSSGSSM</sequence>
<dbReference type="GeneID" id="96010116"/>
<dbReference type="RefSeq" id="XP_069225921.1">
    <property type="nucleotide sequence ID" value="XM_069377278.1"/>
</dbReference>
<dbReference type="SUPFAM" id="SSF57903">
    <property type="entry name" value="FYVE/PHD zinc finger"/>
    <property type="match status" value="1"/>
</dbReference>
<protein>
    <recommendedName>
        <fullName evidence="4">F-box domain-containing protein</fullName>
    </recommendedName>
</protein>
<reference evidence="2 3" key="1">
    <citation type="journal article" date="2020" name="Microbiol. Resour. Announc.">
        <title>Draft Genome Sequence of a Cladosporium Species Isolated from the Mesophotic Ascidian Didemnum maculosum.</title>
        <authorList>
            <person name="Gioti A."/>
            <person name="Siaperas R."/>
            <person name="Nikolaivits E."/>
            <person name="Le Goff G."/>
            <person name="Ouazzani J."/>
            <person name="Kotoulas G."/>
            <person name="Topakas E."/>
        </authorList>
    </citation>
    <scope>NUCLEOTIDE SEQUENCE [LARGE SCALE GENOMIC DNA]</scope>
    <source>
        <strain evidence="2 3">TM138-S3</strain>
    </source>
</reference>
<gene>
    <name evidence="2" type="ORF">WHR41_08674</name>
</gene>
<name>A0AB34KIH5_9PEZI</name>
<evidence type="ECO:0008006" key="4">
    <source>
        <dbReference type="Google" id="ProtNLM"/>
    </source>
</evidence>
<comment type="caution">
    <text evidence="2">The sequence shown here is derived from an EMBL/GenBank/DDBJ whole genome shotgun (WGS) entry which is preliminary data.</text>
</comment>
<feature type="region of interest" description="Disordered" evidence="1">
    <location>
        <begin position="361"/>
        <end position="382"/>
    </location>
</feature>